<keyword evidence="2" id="KW-0119">Carbohydrate metabolism</keyword>
<feature type="chain" id="PRO_5023861414" evidence="3">
    <location>
        <begin position="19"/>
        <end position="374"/>
    </location>
</feature>
<keyword evidence="5" id="KW-1185">Reference proteome</keyword>
<dbReference type="Proteomes" id="UP000326903">
    <property type="component" value="Unassembled WGS sequence"/>
</dbReference>
<dbReference type="GO" id="GO:0006006">
    <property type="term" value="P:glucose metabolic process"/>
    <property type="evidence" value="ECO:0007669"/>
    <property type="project" value="UniProtKB-KW"/>
</dbReference>
<dbReference type="InterPro" id="IPR050282">
    <property type="entry name" value="Cycloisomerase_2"/>
</dbReference>
<evidence type="ECO:0000313" key="5">
    <source>
        <dbReference type="Proteomes" id="UP000326903"/>
    </source>
</evidence>
<dbReference type="Gene3D" id="2.130.10.10">
    <property type="entry name" value="YVTN repeat-like/Quinoprotein amine dehydrogenase"/>
    <property type="match status" value="1"/>
</dbReference>
<reference evidence="4 5" key="1">
    <citation type="submission" date="2019-09" db="EMBL/GenBank/DDBJ databases">
        <title>Draft genome sequence of Ginsengibacter sp. BR5-29.</title>
        <authorList>
            <person name="Im W.-T."/>
        </authorList>
    </citation>
    <scope>NUCLEOTIDE SEQUENCE [LARGE SCALE GENOMIC DNA]</scope>
    <source>
        <strain evidence="4 5">BR5-29</strain>
    </source>
</reference>
<protein>
    <submittedName>
        <fullName evidence="4">Lactonase family protein</fullName>
    </submittedName>
</protein>
<dbReference type="PANTHER" id="PTHR30344">
    <property type="entry name" value="6-PHOSPHOGLUCONOLACTONASE-RELATED"/>
    <property type="match status" value="1"/>
</dbReference>
<sequence>MRLSILFFFLLCSSYSFAQKYYLLIGTYTGTGSKGIYVYNFDAQTGKAKWVSNTDTITNPSYITLSRNGNFVYAVNETNGAKPGRVSAFSFNKINGKLKFLNTVLSGGDDPCYIAASYGNKWVAVANYSSGSAAVFPINKNGSLQTYSQLIQHSGSSINKERQEKAHVHETVFSPDNNYLFTPDLGMDKVMIYKFNSSVKKPLQPASPPFINATPGSGPRHITFHPNGKFAYLIHEMGGTVTAYSYNNGKLKAIQELPTHPEGFKGTLGSAEVFVSPDGKFLYASNRGDENTITIFSVNSSTGKLKLIGYQPVFGKAPRNFIIDPSGNYLLVANQDSDNIVIFKRDKKTGLLHETKDQIRLPKPVCLQMIRLNN</sequence>
<dbReference type="InterPro" id="IPR011048">
    <property type="entry name" value="Haem_d1_sf"/>
</dbReference>
<gene>
    <name evidence="4" type="ORF">FW778_09775</name>
</gene>
<dbReference type="Pfam" id="PF10282">
    <property type="entry name" value="Lactonase"/>
    <property type="match status" value="1"/>
</dbReference>
<organism evidence="4 5">
    <name type="scientific">Ginsengibacter hankyongi</name>
    <dbReference type="NCBI Taxonomy" id="2607284"/>
    <lineage>
        <taxon>Bacteria</taxon>
        <taxon>Pseudomonadati</taxon>
        <taxon>Bacteroidota</taxon>
        <taxon>Chitinophagia</taxon>
        <taxon>Chitinophagales</taxon>
        <taxon>Chitinophagaceae</taxon>
        <taxon>Ginsengibacter</taxon>
    </lineage>
</organism>
<dbReference type="GO" id="GO:0017057">
    <property type="term" value="F:6-phosphogluconolactonase activity"/>
    <property type="evidence" value="ECO:0007669"/>
    <property type="project" value="TreeGrafter"/>
</dbReference>
<dbReference type="PANTHER" id="PTHR30344:SF1">
    <property type="entry name" value="6-PHOSPHOGLUCONOLACTONASE"/>
    <property type="match status" value="1"/>
</dbReference>
<dbReference type="InterPro" id="IPR015943">
    <property type="entry name" value="WD40/YVTN_repeat-like_dom_sf"/>
</dbReference>
<evidence type="ECO:0000313" key="4">
    <source>
        <dbReference type="EMBL" id="KAA9039117.1"/>
    </source>
</evidence>
<evidence type="ECO:0000256" key="2">
    <source>
        <dbReference type="ARBA" id="ARBA00022526"/>
    </source>
</evidence>
<evidence type="ECO:0000256" key="3">
    <source>
        <dbReference type="SAM" id="SignalP"/>
    </source>
</evidence>
<keyword evidence="2" id="KW-0313">Glucose metabolism</keyword>
<comment type="caution">
    <text evidence="4">The sequence shown here is derived from an EMBL/GenBank/DDBJ whole genome shotgun (WGS) entry which is preliminary data.</text>
</comment>
<evidence type="ECO:0000256" key="1">
    <source>
        <dbReference type="ARBA" id="ARBA00005564"/>
    </source>
</evidence>
<dbReference type="EMBL" id="VYQF01000002">
    <property type="protein sequence ID" value="KAA9039117.1"/>
    <property type="molecule type" value="Genomic_DNA"/>
</dbReference>
<accession>A0A5J5IKA7</accession>
<dbReference type="AlphaFoldDB" id="A0A5J5IKA7"/>
<dbReference type="FunFam" id="2.130.10.10:FF:000306">
    <property type="entry name" value="3-carboxymuconate cyclase"/>
    <property type="match status" value="1"/>
</dbReference>
<name>A0A5J5IKA7_9BACT</name>
<proteinExistence type="inferred from homology"/>
<keyword evidence="3" id="KW-0732">Signal</keyword>
<comment type="similarity">
    <text evidence="1">Belongs to the cycloisomerase 2 family.</text>
</comment>
<dbReference type="RefSeq" id="WP_150414519.1">
    <property type="nucleotide sequence ID" value="NZ_VYQF01000002.1"/>
</dbReference>
<dbReference type="GO" id="GO:0005829">
    <property type="term" value="C:cytosol"/>
    <property type="evidence" value="ECO:0007669"/>
    <property type="project" value="TreeGrafter"/>
</dbReference>
<dbReference type="InterPro" id="IPR019405">
    <property type="entry name" value="Lactonase_7-beta_prop"/>
</dbReference>
<dbReference type="SUPFAM" id="SSF51004">
    <property type="entry name" value="C-terminal (heme d1) domain of cytochrome cd1-nitrite reductase"/>
    <property type="match status" value="1"/>
</dbReference>
<feature type="signal peptide" evidence="3">
    <location>
        <begin position="1"/>
        <end position="18"/>
    </location>
</feature>